<dbReference type="OrthoDB" id="412647at2759"/>
<evidence type="ECO:0000256" key="10">
    <source>
        <dbReference type="ARBA" id="ARBA00023316"/>
    </source>
</evidence>
<dbReference type="PANTHER" id="PTHR31361">
    <property type="entry name" value="BETA-GLUCAN SYNTHESIS-ASSOCIATED PROTEIN KRE6-RELATED"/>
    <property type="match status" value="1"/>
</dbReference>
<keyword evidence="4" id="KW-1003">Cell membrane</keyword>
<dbReference type="PANTHER" id="PTHR31361:SF1">
    <property type="entry name" value="BETA-GLUCAN SYNTHESIS-ASSOCIATED PROTEIN KRE6-RELATED"/>
    <property type="match status" value="1"/>
</dbReference>
<feature type="compositionally biased region" description="Basic and acidic residues" evidence="11">
    <location>
        <begin position="130"/>
        <end position="140"/>
    </location>
</feature>
<dbReference type="GO" id="GO:0015926">
    <property type="term" value="F:glucosidase activity"/>
    <property type="evidence" value="ECO:0007669"/>
    <property type="project" value="TreeGrafter"/>
</dbReference>
<evidence type="ECO:0000256" key="8">
    <source>
        <dbReference type="ARBA" id="ARBA00023136"/>
    </source>
</evidence>
<evidence type="ECO:0000313" key="14">
    <source>
        <dbReference type="EMBL" id="KAJ5407808.1"/>
    </source>
</evidence>
<dbReference type="GO" id="GO:0005789">
    <property type="term" value="C:endoplasmic reticulum membrane"/>
    <property type="evidence" value="ECO:0007669"/>
    <property type="project" value="TreeGrafter"/>
</dbReference>
<evidence type="ECO:0000256" key="9">
    <source>
        <dbReference type="ARBA" id="ARBA00023180"/>
    </source>
</evidence>
<keyword evidence="5 12" id="KW-0812">Transmembrane</keyword>
<gene>
    <name evidence="14" type="ORF">N7509_001691</name>
</gene>
<evidence type="ECO:0000256" key="4">
    <source>
        <dbReference type="ARBA" id="ARBA00022475"/>
    </source>
</evidence>
<dbReference type="Pfam" id="PF03935">
    <property type="entry name" value="SKN1_KRE6_Sbg1"/>
    <property type="match status" value="1"/>
</dbReference>
<dbReference type="GO" id="GO:0006078">
    <property type="term" value="P:(1-&gt;6)-beta-D-glucan biosynthetic process"/>
    <property type="evidence" value="ECO:0007669"/>
    <property type="project" value="TreeGrafter"/>
</dbReference>
<evidence type="ECO:0000256" key="2">
    <source>
        <dbReference type="ARBA" id="ARBA00004609"/>
    </source>
</evidence>
<feature type="region of interest" description="Disordered" evidence="11">
    <location>
        <begin position="1"/>
        <end position="182"/>
    </location>
</feature>
<dbReference type="Proteomes" id="UP001147747">
    <property type="component" value="Unassembled WGS sequence"/>
</dbReference>
<evidence type="ECO:0000256" key="12">
    <source>
        <dbReference type="SAM" id="Phobius"/>
    </source>
</evidence>
<name>A0A9W9W7M2_9EURO</name>
<dbReference type="Gene3D" id="2.60.120.200">
    <property type="match status" value="1"/>
</dbReference>
<evidence type="ECO:0000256" key="1">
    <source>
        <dbReference type="ARBA" id="ARBA00004606"/>
    </source>
</evidence>
<feature type="transmembrane region" description="Helical" evidence="12">
    <location>
        <begin position="238"/>
        <end position="258"/>
    </location>
</feature>
<keyword evidence="15" id="KW-1185">Reference proteome</keyword>
<evidence type="ECO:0000259" key="13">
    <source>
        <dbReference type="PROSITE" id="PS51762"/>
    </source>
</evidence>
<organism evidence="14 15">
    <name type="scientific">Penicillium cosmopolitanum</name>
    <dbReference type="NCBI Taxonomy" id="1131564"/>
    <lineage>
        <taxon>Eukaryota</taxon>
        <taxon>Fungi</taxon>
        <taxon>Dikarya</taxon>
        <taxon>Ascomycota</taxon>
        <taxon>Pezizomycotina</taxon>
        <taxon>Eurotiomycetes</taxon>
        <taxon>Eurotiomycetidae</taxon>
        <taxon>Eurotiales</taxon>
        <taxon>Aspergillaceae</taxon>
        <taxon>Penicillium</taxon>
    </lineage>
</organism>
<evidence type="ECO:0000256" key="5">
    <source>
        <dbReference type="ARBA" id="ARBA00022692"/>
    </source>
</evidence>
<dbReference type="InterPro" id="IPR000757">
    <property type="entry name" value="Beta-glucanase-like"/>
</dbReference>
<keyword evidence="8 12" id="KW-0472">Membrane</keyword>
<dbReference type="EMBL" id="JAPZBU010000004">
    <property type="protein sequence ID" value="KAJ5407808.1"/>
    <property type="molecule type" value="Genomic_DNA"/>
</dbReference>
<protein>
    <recommendedName>
        <fullName evidence="13">GH16 domain-containing protein</fullName>
    </recommendedName>
</protein>
<dbReference type="SUPFAM" id="SSF49899">
    <property type="entry name" value="Concanavalin A-like lectins/glucanases"/>
    <property type="match status" value="1"/>
</dbReference>
<evidence type="ECO:0000256" key="7">
    <source>
        <dbReference type="ARBA" id="ARBA00022989"/>
    </source>
</evidence>
<dbReference type="PROSITE" id="PS51762">
    <property type="entry name" value="GH16_2"/>
    <property type="match status" value="1"/>
</dbReference>
<accession>A0A9W9W7M2</accession>
<evidence type="ECO:0000256" key="11">
    <source>
        <dbReference type="SAM" id="MobiDB-lite"/>
    </source>
</evidence>
<reference evidence="14" key="2">
    <citation type="journal article" date="2023" name="IMA Fungus">
        <title>Comparative genomic study of the Penicillium genus elucidates a diverse pangenome and 15 lateral gene transfer events.</title>
        <authorList>
            <person name="Petersen C."/>
            <person name="Sorensen T."/>
            <person name="Nielsen M.R."/>
            <person name="Sondergaard T.E."/>
            <person name="Sorensen J.L."/>
            <person name="Fitzpatrick D.A."/>
            <person name="Frisvad J.C."/>
            <person name="Nielsen K.L."/>
        </authorList>
    </citation>
    <scope>NUCLEOTIDE SEQUENCE</scope>
    <source>
        <strain evidence="14">IBT 29677</strain>
    </source>
</reference>
<evidence type="ECO:0000256" key="6">
    <source>
        <dbReference type="ARBA" id="ARBA00022968"/>
    </source>
</evidence>
<keyword evidence="6" id="KW-0735">Signal-anchor</keyword>
<keyword evidence="7 12" id="KW-1133">Transmembrane helix</keyword>
<comment type="caution">
    <text evidence="14">The sequence shown here is derived from an EMBL/GenBank/DDBJ whole genome shotgun (WGS) entry which is preliminary data.</text>
</comment>
<feature type="compositionally biased region" description="Basic and acidic residues" evidence="11">
    <location>
        <begin position="156"/>
        <end position="169"/>
    </location>
</feature>
<keyword evidence="10" id="KW-0961">Cell wall biogenesis/degradation</keyword>
<feature type="domain" description="GH16" evidence="13">
    <location>
        <begin position="298"/>
        <end position="650"/>
    </location>
</feature>
<reference evidence="14" key="1">
    <citation type="submission" date="2022-12" db="EMBL/GenBank/DDBJ databases">
        <authorList>
            <person name="Petersen C."/>
        </authorList>
    </citation>
    <scope>NUCLEOTIDE SEQUENCE</scope>
    <source>
        <strain evidence="14">IBT 29677</strain>
    </source>
</reference>
<proteinExistence type="inferred from homology"/>
<evidence type="ECO:0000313" key="15">
    <source>
        <dbReference type="Proteomes" id="UP001147747"/>
    </source>
</evidence>
<dbReference type="InterPro" id="IPR013320">
    <property type="entry name" value="ConA-like_dom_sf"/>
</dbReference>
<dbReference type="RefSeq" id="XP_056492123.1">
    <property type="nucleotide sequence ID" value="XM_056626328.1"/>
</dbReference>
<comment type="similarity">
    <text evidence="3">Belongs to the SKN1/KRE6 family.</text>
</comment>
<evidence type="ECO:0000256" key="3">
    <source>
        <dbReference type="ARBA" id="ARBA00010962"/>
    </source>
</evidence>
<feature type="compositionally biased region" description="Polar residues" evidence="11">
    <location>
        <begin position="48"/>
        <end position="73"/>
    </location>
</feature>
<dbReference type="GO" id="GO:0005886">
    <property type="term" value="C:plasma membrane"/>
    <property type="evidence" value="ECO:0007669"/>
    <property type="project" value="UniProtKB-SubCell"/>
</dbReference>
<dbReference type="InterPro" id="IPR005629">
    <property type="entry name" value="Skn1/Kre6/Sbg1"/>
</dbReference>
<dbReference type="CDD" id="cd02180">
    <property type="entry name" value="GH16_fungal_KRE6_glucanase"/>
    <property type="match status" value="1"/>
</dbReference>
<feature type="compositionally biased region" description="Low complexity" evidence="11">
    <location>
        <begin position="141"/>
        <end position="155"/>
    </location>
</feature>
<comment type="subcellular location">
    <subcellularLocation>
        <location evidence="2">Cell membrane</location>
        <topology evidence="2">Lipid-anchor</topology>
        <topology evidence="2">GPI-anchor</topology>
    </subcellularLocation>
    <subcellularLocation>
        <location evidence="1">Membrane</location>
        <topology evidence="1">Single-pass type II membrane protein</topology>
    </subcellularLocation>
</comment>
<dbReference type="AlphaFoldDB" id="A0A9W9W7M2"/>
<sequence length="699" mass="77896">MSNQGSIPSRLEMPHIRLNSGRQDPFIETNEGYVPLETRPDSRADSYVSRSQSRAESQVSRSQSRADSIQLSRAGSRLESRSNSRAAPRPLTPGPDMVPVSLGVQGMSPYGISQAPESSEFLLPPRLRPTPRDDGDRSGSPDRWSQARSSISSMSRESRHHMDPFEDSRAPSTRSGSDEYDVNTQTVSEKFNIMPTDGLLLFPEDVEKDDYLHNPDPADKEGECDICNRRGVLNVGGLVLLTLGILVLFIGYPIITWVEGVLKPTPLCPAGDNTCLDVGPRALLDNIRRGLIDPDTPEDAMWKKNSDGKDWKLVFSDEFNMPGRTFFDEDDPFFQAVDLWYGVTMDKEWYDPDAVTTNEGTLEIRFDNFKNHDVAYRSGMLQSWNKLCFKGGRLEASLSLPGDGHIQGFWPGFWAMGNLARPGYASTTDGLWPYSYHDGCDAGITPNQSSPDGINFLPGMRLPGCACPNSDHPSPGKARSAPEIDVIEGSTAALNGDGPFIGSASQSLQTAPFDIWYMPDYDYAAVYDPRITQINAYRGGVYQQAMSGLSNLNSRWYNGTEYQNFAFEYSPGAVGNVTWFIGEDKTWTLDGRAIGPNGNIGQRMIPLEPMSVVFNLGMADNFAPQNHSIKHYMPAYLRVDYIRIYQDPDEESITCDPPGYETTEYIRQHEKAYKDANLTTWEAAGYHWPKNSYMHECPS</sequence>
<dbReference type="GeneID" id="81365308"/>
<dbReference type="GO" id="GO:0031505">
    <property type="term" value="P:fungal-type cell wall organization"/>
    <property type="evidence" value="ECO:0007669"/>
    <property type="project" value="TreeGrafter"/>
</dbReference>
<keyword evidence="9" id="KW-0325">Glycoprotein</keyword>